<dbReference type="FunFam" id="4.10.1000.10:FF:000017">
    <property type="entry name" value="Cleavage and polyadenylation specificity factor 30 kDa subunit"/>
    <property type="match status" value="1"/>
</dbReference>
<feature type="zinc finger region" description="C3H1-type" evidence="6">
    <location>
        <begin position="157"/>
        <end position="185"/>
    </location>
</feature>
<proteinExistence type="predicted"/>
<evidence type="ECO:0000259" key="10">
    <source>
        <dbReference type="PROSITE" id="PS51222"/>
    </source>
</evidence>
<dbReference type="Gene3D" id="4.10.1000.10">
    <property type="entry name" value="Zinc finger, CCCH-type"/>
    <property type="match status" value="2"/>
</dbReference>
<dbReference type="Gene3D" id="3.30.1370.10">
    <property type="entry name" value="K Homology domain, type 1"/>
    <property type="match status" value="1"/>
</dbReference>
<dbReference type="VEuPathDB" id="FungiDB:H257_02464"/>
<dbReference type="FunFam" id="4.10.1000.10:FF:000003">
    <property type="entry name" value="Zinc finger CCCH domain-containing protein"/>
    <property type="match status" value="1"/>
</dbReference>
<dbReference type="CDD" id="cd21134">
    <property type="entry name" value="YTH"/>
    <property type="match status" value="1"/>
</dbReference>
<feature type="domain" description="YTH" evidence="9">
    <location>
        <begin position="246"/>
        <end position="380"/>
    </location>
</feature>
<evidence type="ECO:0000256" key="1">
    <source>
        <dbReference type="ARBA" id="ARBA00022723"/>
    </source>
</evidence>
<dbReference type="GO" id="GO:0009062">
    <property type="term" value="P:fatty acid catabolic process"/>
    <property type="evidence" value="ECO:0007669"/>
    <property type="project" value="TreeGrafter"/>
</dbReference>
<dbReference type="CDD" id="cd22386">
    <property type="entry name" value="KH-I_KHDC4_rpt2"/>
    <property type="match status" value="1"/>
</dbReference>
<comment type="caution">
    <text evidence="12">The sequence shown here is derived from an EMBL/GenBank/DDBJ whole genome shotgun (WGS) entry which is preliminary data.</text>
</comment>
<dbReference type="GO" id="GO:0010468">
    <property type="term" value="P:regulation of gene expression"/>
    <property type="evidence" value="ECO:0007669"/>
    <property type="project" value="UniProtKB-ARBA"/>
</dbReference>
<dbReference type="SMART" id="SM00767">
    <property type="entry name" value="DCD"/>
    <property type="match status" value="1"/>
</dbReference>
<dbReference type="GO" id="GO:0005829">
    <property type="term" value="C:cytosol"/>
    <property type="evidence" value="ECO:0007669"/>
    <property type="project" value="TreeGrafter"/>
</dbReference>
<dbReference type="GO" id="GO:0006637">
    <property type="term" value="P:acyl-CoA metabolic process"/>
    <property type="evidence" value="ECO:0007669"/>
    <property type="project" value="TreeGrafter"/>
</dbReference>
<dbReference type="InterPro" id="IPR006683">
    <property type="entry name" value="Thioestr_dom"/>
</dbReference>
<dbReference type="Pfam" id="PF22675">
    <property type="entry name" value="KH-I_KHDC4-BBP"/>
    <property type="match status" value="1"/>
</dbReference>
<evidence type="ECO:0000256" key="4">
    <source>
        <dbReference type="ARBA" id="ARBA00022801"/>
    </source>
</evidence>
<dbReference type="Pfam" id="PF10539">
    <property type="entry name" value="Dev_Cell_Death"/>
    <property type="match status" value="1"/>
</dbReference>
<evidence type="ECO:0000259" key="8">
    <source>
        <dbReference type="PROSITE" id="PS50103"/>
    </source>
</evidence>
<dbReference type="Gene3D" id="3.10.590.10">
    <property type="entry name" value="ph1033 like domains"/>
    <property type="match status" value="1"/>
</dbReference>
<feature type="domain" description="C3H1-type" evidence="8">
    <location>
        <begin position="44"/>
        <end position="71"/>
    </location>
</feature>
<dbReference type="PROSITE" id="PS51222">
    <property type="entry name" value="DCD"/>
    <property type="match status" value="1"/>
</dbReference>
<feature type="zinc finger region" description="C3H1-type" evidence="6">
    <location>
        <begin position="96"/>
        <end position="123"/>
    </location>
</feature>
<feature type="domain" description="C3H1-type" evidence="8">
    <location>
        <begin position="96"/>
        <end position="123"/>
    </location>
</feature>
<feature type="zinc finger region" description="C3H1-type" evidence="6">
    <location>
        <begin position="44"/>
        <end position="71"/>
    </location>
</feature>
<evidence type="ECO:0000313" key="13">
    <source>
        <dbReference type="Proteomes" id="UP000285712"/>
    </source>
</evidence>
<dbReference type="SMART" id="SM00356">
    <property type="entry name" value="ZnF_C3H1"/>
    <property type="match status" value="4"/>
</dbReference>
<dbReference type="Pfam" id="PF14608">
    <property type="entry name" value="zf-CCCH_2"/>
    <property type="match status" value="3"/>
</dbReference>
<dbReference type="SUPFAM" id="SSF90229">
    <property type="entry name" value="CCCH zinc finger"/>
    <property type="match status" value="2"/>
</dbReference>
<dbReference type="Pfam" id="PF03061">
    <property type="entry name" value="4HBT"/>
    <property type="match status" value="1"/>
</dbReference>
<feature type="compositionally biased region" description="Gly residues" evidence="7">
    <location>
        <begin position="196"/>
        <end position="215"/>
    </location>
</feature>
<evidence type="ECO:0000259" key="9">
    <source>
        <dbReference type="PROSITE" id="PS50882"/>
    </source>
</evidence>
<dbReference type="InterPro" id="IPR029069">
    <property type="entry name" value="HotDog_dom_sf"/>
</dbReference>
<protein>
    <submittedName>
        <fullName evidence="12">Uncharacterized protein</fullName>
    </submittedName>
</protein>
<feature type="domain" description="HotDog ACOT-type" evidence="11">
    <location>
        <begin position="858"/>
        <end position="1011"/>
    </location>
</feature>
<evidence type="ECO:0000259" key="11">
    <source>
        <dbReference type="PROSITE" id="PS51770"/>
    </source>
</evidence>
<evidence type="ECO:0000256" key="5">
    <source>
        <dbReference type="ARBA" id="ARBA00022833"/>
    </source>
</evidence>
<sequence>MAYGTNLWLDDEENLVFDFEAILPSLHESTPVILVDEDGKKDFKRGTVVCRHWLRGLCMKGDNCEFLHQYDMSKMPECRWGMECQVPECPFRHVPDEDRMECAFYKQGFCSHGAACRYRHVKLSREECPVIADFGLQSKVAEEESAKRRKAQPVNEFFKIAICKHWEKQGSCPFGDECHFAHGDKELRPFPKDGHGGPGGPGGGGGGNHHMGGGSHQMMPPPPHVIPFKAPDVPPSFVMPDAEGSSTYIVLRSHSYQNLAQSVHHQKFAAAGSTLQLIQDAMTMADQVFLFLSVSPSFHFQGVARIVQVPTGDDAGVSLADSTVPFAEWRGDFGVEWLRTCEIPFESADTIPTAKDAALSRLPDGTELTKECGHALLEKMFFHPMIRLHIKSVEDEGVLPGGAFELANRRRHAAESVANFVDPARLMPSAHVAHRWQVDLPGYVFACNGATIDESFGRMLFGLAKDQEQVAVKNVQVGTPLFLLNMSDRHVLGMFEATSSVGMNIIPNAFTAGMPPGTTATPFPVQVRFRFVFDAPPMLNDLLKSVPGLERGVRIGPLTLEATQTLANVFAERCKATNLNQDGAKVEKKANEEQFIVGIEEDKEFGVVQKILGPQGGSHVKRIILDAGGNAKVRLRGRGSGFIEANGEEAKDPLMLVVSADNDRSFRIACDASRDLLGSVHRDYQAYLHSKHRGGFPPMMGGRGMRGPPPPFRGPRGPPPGGNYRARLSTDATFSLVGLRTLALANNLSVVMRGLPKLATAQKMVDRVATQKLVHRPLFRSMAPKIEVPHKLVQISNDPNYTHMSVDVFQNTGFAIGASHFLHSLQGAGKYEILEVYGHNDKTFTTSVIQFGVNLCGHQGVGMSCSTCYASFFPNKVWVVHGGGISTVIDELFQWTAYWTTGRIGYTANLNVNYRRPLPVERPGILTAEFEKKDGRKVPATQGGCATVSFDQVESHVPVYHGDLFQLEGQILNINNTSTSIHISGYRVDMLTGTTTHTHDAILTFVAIDKNGRPRSGLPKLVSPLNPTFVPFMANKAAQRKELGARWRKIQEEVDAMEYIRKDMLDVNPLNASRTTFVPVKATLVEVQNLFLPKHLNMNNTIFGGEILQWMVAVFCARKFTQNVHMATITMNRIVFQLPITTNDVVSMKARVVMVRRHTLEVEVEVFIERLGLAEKRKSHTAYFTVINLNVKQLKDPIKTGLYVDEGDQESMRLLVKAQKRWAFQAEQNSVHDVPPLPMTSNL</sequence>
<keyword evidence="2" id="KW-0677">Repeat</keyword>
<dbReference type="InterPro" id="IPR036855">
    <property type="entry name" value="Znf_CCCH_sf"/>
</dbReference>
<dbReference type="InterPro" id="IPR000571">
    <property type="entry name" value="Znf_CCCH"/>
</dbReference>
<dbReference type="Pfam" id="PF04146">
    <property type="entry name" value="YTH"/>
    <property type="match status" value="1"/>
</dbReference>
<dbReference type="InterPro" id="IPR055256">
    <property type="entry name" value="KH_1_KHDC4/BBP-like"/>
</dbReference>
<feature type="domain" description="C3H1-type" evidence="8">
    <location>
        <begin position="157"/>
        <end position="185"/>
    </location>
</feature>
<dbReference type="InterPro" id="IPR047889">
    <property type="entry name" value="KHDC4_KH-I_second"/>
</dbReference>
<gene>
    <name evidence="12" type="ORF">DYB35_005610</name>
</gene>
<dbReference type="InterPro" id="IPR013989">
    <property type="entry name" value="Dev_and_cell_death_domain"/>
</dbReference>
<dbReference type="GO" id="GO:0008270">
    <property type="term" value="F:zinc ion binding"/>
    <property type="evidence" value="ECO:0007669"/>
    <property type="project" value="UniProtKB-KW"/>
</dbReference>
<dbReference type="SUPFAM" id="SSF54637">
    <property type="entry name" value="Thioesterase/thiol ester dehydrase-isomerase"/>
    <property type="match status" value="3"/>
</dbReference>
<dbReference type="Proteomes" id="UP000285712">
    <property type="component" value="Unassembled WGS sequence"/>
</dbReference>
<keyword evidence="1 6" id="KW-0479">Metal-binding</keyword>
<dbReference type="CDD" id="cd03442">
    <property type="entry name" value="BFIT_BACH"/>
    <property type="match status" value="1"/>
</dbReference>
<keyword evidence="4" id="KW-0378">Hydrolase</keyword>
<dbReference type="GO" id="GO:0003723">
    <property type="term" value="F:RNA binding"/>
    <property type="evidence" value="ECO:0007669"/>
    <property type="project" value="InterPro"/>
</dbReference>
<dbReference type="AlphaFoldDB" id="A0A3R7B9A9"/>
<dbReference type="VEuPathDB" id="FungiDB:H257_02463"/>
<feature type="domain" description="DCD" evidence="10">
    <location>
        <begin position="438"/>
        <end position="572"/>
    </location>
</feature>
<dbReference type="EMBL" id="QUTG01000304">
    <property type="protein sequence ID" value="RHZ02456.1"/>
    <property type="molecule type" value="Genomic_DNA"/>
</dbReference>
<keyword evidence="5 6" id="KW-0862">Zinc</keyword>
<evidence type="ECO:0000256" key="3">
    <source>
        <dbReference type="ARBA" id="ARBA00022771"/>
    </source>
</evidence>
<keyword evidence="3 6" id="KW-0863">Zinc-finger</keyword>
<evidence type="ECO:0000256" key="6">
    <source>
        <dbReference type="PROSITE-ProRule" id="PRU00723"/>
    </source>
</evidence>
<feature type="domain" description="HotDog ACOT-type" evidence="11">
    <location>
        <begin position="1081"/>
        <end position="1192"/>
    </location>
</feature>
<dbReference type="InterPro" id="IPR036612">
    <property type="entry name" value="KH_dom_type_1_sf"/>
</dbReference>
<dbReference type="GO" id="GO:0052816">
    <property type="term" value="F:long-chain fatty acyl-CoA hydrolase activity"/>
    <property type="evidence" value="ECO:0007669"/>
    <property type="project" value="TreeGrafter"/>
</dbReference>
<feature type="region of interest" description="Disordered" evidence="7">
    <location>
        <begin position="189"/>
        <end position="215"/>
    </location>
</feature>
<name>A0A3R7B9A9_APHAT</name>
<dbReference type="InterPro" id="IPR007275">
    <property type="entry name" value="YTH_domain"/>
</dbReference>
<reference evidence="12 13" key="1">
    <citation type="submission" date="2018-08" db="EMBL/GenBank/DDBJ databases">
        <title>Aphanomyces genome sequencing and annotation.</title>
        <authorList>
            <person name="Minardi D."/>
            <person name="Oidtmann B."/>
            <person name="Van Der Giezen M."/>
            <person name="Studholme D.J."/>
        </authorList>
    </citation>
    <scope>NUCLEOTIDE SEQUENCE [LARGE SCALE GENOMIC DNA]</scope>
    <source>
        <strain evidence="12 13">Sv</strain>
    </source>
</reference>
<accession>A0A3R7B9A9</accession>
<evidence type="ECO:0000256" key="2">
    <source>
        <dbReference type="ARBA" id="ARBA00022737"/>
    </source>
</evidence>
<dbReference type="InterPro" id="IPR033120">
    <property type="entry name" value="HOTDOG_ACOT"/>
</dbReference>
<dbReference type="PANTHER" id="PTHR11049:SF24">
    <property type="entry name" value="CYTOSOLIC ACYL COENZYME A THIOESTER HYDROLASE"/>
    <property type="match status" value="1"/>
</dbReference>
<dbReference type="PROSITE" id="PS50882">
    <property type="entry name" value="YTH"/>
    <property type="match status" value="1"/>
</dbReference>
<dbReference type="PANTHER" id="PTHR11049">
    <property type="entry name" value="ACYL COENZYME A THIOESTER HYDROLASE"/>
    <property type="match status" value="1"/>
</dbReference>
<dbReference type="Pfam" id="PF00642">
    <property type="entry name" value="zf-CCCH"/>
    <property type="match status" value="1"/>
</dbReference>
<dbReference type="Gene3D" id="3.10.129.10">
    <property type="entry name" value="Hotdog Thioesterase"/>
    <property type="match status" value="2"/>
</dbReference>
<dbReference type="InterPro" id="IPR040170">
    <property type="entry name" value="Cytosol_ACT"/>
</dbReference>
<dbReference type="VEuPathDB" id="FungiDB:H257_02465"/>
<evidence type="ECO:0000256" key="7">
    <source>
        <dbReference type="SAM" id="MobiDB-lite"/>
    </source>
</evidence>
<organism evidence="12 13">
    <name type="scientific">Aphanomyces astaci</name>
    <name type="common">Crayfish plague agent</name>
    <dbReference type="NCBI Taxonomy" id="112090"/>
    <lineage>
        <taxon>Eukaryota</taxon>
        <taxon>Sar</taxon>
        <taxon>Stramenopiles</taxon>
        <taxon>Oomycota</taxon>
        <taxon>Saprolegniomycetes</taxon>
        <taxon>Saprolegniales</taxon>
        <taxon>Verrucalvaceae</taxon>
        <taxon>Aphanomyces</taxon>
    </lineage>
</organism>
<dbReference type="GO" id="GO:0051252">
    <property type="term" value="P:regulation of RNA metabolic process"/>
    <property type="evidence" value="ECO:0007669"/>
    <property type="project" value="UniProtKB-ARBA"/>
</dbReference>
<evidence type="ECO:0000313" key="12">
    <source>
        <dbReference type="EMBL" id="RHZ02456.1"/>
    </source>
</evidence>
<dbReference type="PROSITE" id="PS51770">
    <property type="entry name" value="HOTDOG_ACOT"/>
    <property type="match status" value="2"/>
</dbReference>
<dbReference type="PROSITE" id="PS50103">
    <property type="entry name" value="ZF_C3H1"/>
    <property type="match status" value="3"/>
</dbReference>